<dbReference type="InterPro" id="IPR019748">
    <property type="entry name" value="FERM_central"/>
</dbReference>
<feature type="compositionally biased region" description="Polar residues" evidence="1">
    <location>
        <begin position="572"/>
        <end position="605"/>
    </location>
</feature>
<reference evidence="4" key="2">
    <citation type="submission" date="2025-05" db="UniProtKB">
        <authorList>
            <consortium name="Ensembl"/>
        </authorList>
    </citation>
    <scope>IDENTIFICATION</scope>
</reference>
<accession>A0A452I7Z7</accession>
<evidence type="ECO:0000256" key="1">
    <source>
        <dbReference type="SAM" id="MobiDB-lite"/>
    </source>
</evidence>
<keyword evidence="5" id="KW-1185">Reference proteome</keyword>
<dbReference type="Gene3D" id="1.20.80.10">
    <property type="match status" value="1"/>
</dbReference>
<dbReference type="InterPro" id="IPR036034">
    <property type="entry name" value="PDZ_sf"/>
</dbReference>
<dbReference type="Pfam" id="PF00373">
    <property type="entry name" value="FERM_M"/>
    <property type="match status" value="1"/>
</dbReference>
<dbReference type="PANTHER" id="PTHR46221:SF2">
    <property type="entry name" value="FERM AND PDZ DOMAIN-CONTAINING PROTEIN 1"/>
    <property type="match status" value="1"/>
</dbReference>
<sequence length="1602" mass="176014">MEDLETNLFQTRKARRIEQMVARWLRRSRDSISRGRSSVVDVPNDGLNQPVTQVKLTVTVHKDLLLGHYGFEISPNPPLTIASVAAGSTADGKLLPGDHILMINNEAVEDISIEQAADLLREPEDSLLLTVLRCTSGGPKSSFLTAEKRARLKTNPVKVRFAEEVLVNGHTQGNALLCVPNVLKVYLENGQTKAFKFDTTTTVKDIILTLTEKLSIQSIEYFALALEEQYNISKLYLLHEDELIEQVVQRKDSHDYRCLFRVCFIPKDPLDLLQEDPVTFEYLYLQSCSDVLQERFAVEMKCSVALRLAALHIQERIYACAQPQKVSFKYIEKDWGIENFISPTLLRNMKGKDIKKAISFHMKRNQILLDPRQKHVLSATQVRLSYLQILGDLKMYSGKIFNATLMLQDRESYVALLVGAKYGISQIINNKLNIITPLAEFANISRLELTEESEKASMVKIYLQDVKLLTLMLESNSAKDLACLIAGYYRLCVDSGTTIFMWGEAKQQAHRISTEEGYESRACSDSEDSWELDSSAERFLDPPWLNPSSIQPLCEEEAEQEELPELEPESRNPGSRSDVTDSASEASDSANTESRGCKTSGSSDSMDALEEDDLEACSSSRSQFLQFFTPTIQELSCQDKSIFALANKEGSSGAESEDFLCFLQLSQRSHPVPKQTNPEQRGENEAEASALKTKLSEENVMEYYSLCSSISPGSNGERSILNHSPGNGSVKDLPAELGQQEGLCKVDPTAEENDLILQPPPGFGDTSSEDEFYDAADRLTPTDALAGSEAPSREGKGDSCFLKKSRCCNLGESCMSRQATREKHRKEKELKHAKSLRKRRSFLQTDYTSQVTFPVASSPALESADPACCSEREPQLPSISLTRMTSSLDDTTREPPLLEARTFAQLKPRSEAESENPLSAFMEMEPDAMRTKSVTASVIPSISASHLQGDQEGKETLDLTPLPSCAENSLGPLGSACARDGGCVSPSEISFHLGDIRETEQARGAWDSPGGCGHPFSEMEIGCITRTVPREQPMPPSAAEALETHRELEPSAHPGEGGIPPCAEPVLSPLGCYRGKPLPQAAASDLDSLSTADKGEACEQLVPSSPFARGTAGPTSCAVKPDAEMVSGERTNRNLNEEPLKRVEDKSQLGFSNATELLSDFNGASGIITRLSWLSFGTRTDQAIPCQQGDIEDAPPADTDQAVDQSPWTAKHSDSGTLRKEMHFSSASPKAHPPPERLSGQRTEERGPREDALYVDGRHRQPQPTLMPLLTEETTEQRKGCHLNTSPGLRSPSPKDTGGASAHREGNLAADRSLLCVTHEKDAPVSMNCNTTRPLGLTSVKGTFFPKAGMDKCSCHLSYASCFHGPDNDLDYECVDSAHSISSRPLTTPPVAGSLSFLDQAPPRTRDESNCVAAEPSVSENNPWPESHPEALGQLQERAGKSSADFSPFLANVAELQAIVRQFSGNRMKHPRDTCAKHYSEHKQVLCAESRKLMASCQKVLQPDRPSEELPGALQETFQDLMRLTALCFQFTACGLCGRRHKELTVNLKDVVCTYYQFVCAALQTGGKGCHNLSATLLARQGTALTAAVFCLTQQFRAALAM</sequence>
<dbReference type="PANTHER" id="PTHR46221">
    <property type="entry name" value="FERM AND PDZ DOMAIN-CONTAINING PROTEIN FAMILY MEMBER"/>
    <property type="match status" value="1"/>
</dbReference>
<dbReference type="InterPro" id="IPR000299">
    <property type="entry name" value="FERM_domain"/>
</dbReference>
<dbReference type="Pfam" id="PF21477">
    <property type="entry name" value="FERM_C_FAK1"/>
    <property type="match status" value="1"/>
</dbReference>
<proteinExistence type="predicted"/>
<evidence type="ECO:0000313" key="4">
    <source>
        <dbReference type="Ensembl" id="ENSGAGP00000023763.1"/>
    </source>
</evidence>
<name>A0A452I7Z7_9SAUR</name>
<dbReference type="Pfam" id="PF21989">
    <property type="entry name" value="RA_2"/>
    <property type="match status" value="1"/>
</dbReference>
<dbReference type="Gene3D" id="3.10.20.90">
    <property type="entry name" value="Phosphatidylinositol 3-kinase Catalytic Subunit, Chain A, domain 1"/>
    <property type="match status" value="1"/>
</dbReference>
<dbReference type="GO" id="GO:0005886">
    <property type="term" value="C:plasma membrane"/>
    <property type="evidence" value="ECO:0007669"/>
    <property type="project" value="TreeGrafter"/>
</dbReference>
<dbReference type="InterPro" id="IPR011993">
    <property type="entry name" value="PH-like_dom_sf"/>
</dbReference>
<dbReference type="SUPFAM" id="SSF50729">
    <property type="entry name" value="PH domain-like"/>
    <property type="match status" value="1"/>
</dbReference>
<evidence type="ECO:0000259" key="3">
    <source>
        <dbReference type="PROSITE" id="PS50106"/>
    </source>
</evidence>
<dbReference type="Pfam" id="PF00595">
    <property type="entry name" value="PDZ"/>
    <property type="match status" value="1"/>
</dbReference>
<dbReference type="FunFam" id="2.30.29.30:FF:000066">
    <property type="entry name" value="FERM and PDZ domain-containing protein 4"/>
    <property type="match status" value="1"/>
</dbReference>
<feature type="region of interest" description="Disordered" evidence="1">
    <location>
        <begin position="1187"/>
        <end position="1248"/>
    </location>
</feature>
<dbReference type="InterPro" id="IPR001478">
    <property type="entry name" value="PDZ"/>
</dbReference>
<dbReference type="FunFam" id="3.10.20.90:FF:000203">
    <property type="entry name" value="FERM and PDZ domain containing 1"/>
    <property type="match status" value="1"/>
</dbReference>
<feature type="region of interest" description="Disordered" evidence="1">
    <location>
        <begin position="1029"/>
        <end position="1061"/>
    </location>
</feature>
<organism evidence="4 5">
    <name type="scientific">Gopherus agassizii</name>
    <name type="common">Agassiz's desert tortoise</name>
    <dbReference type="NCBI Taxonomy" id="38772"/>
    <lineage>
        <taxon>Eukaryota</taxon>
        <taxon>Metazoa</taxon>
        <taxon>Chordata</taxon>
        <taxon>Craniata</taxon>
        <taxon>Vertebrata</taxon>
        <taxon>Euteleostomi</taxon>
        <taxon>Archelosauria</taxon>
        <taxon>Testudinata</taxon>
        <taxon>Testudines</taxon>
        <taxon>Cryptodira</taxon>
        <taxon>Durocryptodira</taxon>
        <taxon>Testudinoidea</taxon>
        <taxon>Testudinidae</taxon>
        <taxon>Gopherus</taxon>
    </lineage>
</organism>
<dbReference type="CDD" id="cd21942">
    <property type="entry name" value="LGNbd_FRMPD1"/>
    <property type="match status" value="1"/>
</dbReference>
<feature type="region of interest" description="Disordered" evidence="1">
    <location>
        <begin position="1403"/>
        <end position="1429"/>
    </location>
</feature>
<dbReference type="FunFam" id="1.20.80.10:FF:000009">
    <property type="entry name" value="FERM and PDZ domain containing 4"/>
    <property type="match status" value="1"/>
</dbReference>
<feature type="region of interest" description="Disordered" evidence="1">
    <location>
        <begin position="1103"/>
        <end position="1139"/>
    </location>
</feature>
<dbReference type="Ensembl" id="ENSGAGT00000027072.1">
    <property type="protein sequence ID" value="ENSGAGP00000023769.1"/>
    <property type="gene ID" value="ENSGAGG00000017391.1"/>
</dbReference>
<dbReference type="SUPFAM" id="SSF50156">
    <property type="entry name" value="PDZ domain-like"/>
    <property type="match status" value="1"/>
</dbReference>
<dbReference type="Proteomes" id="UP000291020">
    <property type="component" value="Unassembled WGS sequence"/>
</dbReference>
<dbReference type="InterPro" id="IPR049385">
    <property type="entry name" value="FAK1-like_FERM_C"/>
</dbReference>
<feature type="domain" description="FERM" evidence="2">
    <location>
        <begin position="181"/>
        <end position="496"/>
    </location>
</feature>
<feature type="compositionally biased region" description="Basic and acidic residues" evidence="1">
    <location>
        <begin position="1211"/>
        <end position="1223"/>
    </location>
</feature>
<dbReference type="PROSITE" id="PS50057">
    <property type="entry name" value="FERM_3"/>
    <property type="match status" value="1"/>
</dbReference>
<feature type="compositionally biased region" description="Acidic residues" evidence="1">
    <location>
        <begin position="555"/>
        <end position="567"/>
    </location>
</feature>
<feature type="region of interest" description="Disordered" evidence="1">
    <location>
        <begin position="1274"/>
        <end position="1306"/>
    </location>
</feature>
<dbReference type="Ensembl" id="ENSGAGT00000027066.1">
    <property type="protein sequence ID" value="ENSGAGP00000023766.1"/>
    <property type="gene ID" value="ENSGAGG00000017391.1"/>
</dbReference>
<dbReference type="InterPro" id="IPR035963">
    <property type="entry name" value="FERM_2"/>
</dbReference>
<dbReference type="SUPFAM" id="SSF47031">
    <property type="entry name" value="Second domain of FERM"/>
    <property type="match status" value="1"/>
</dbReference>
<reference evidence="5" key="1">
    <citation type="journal article" date="2017" name="PLoS ONE">
        <title>The Agassiz's desert tortoise genome provides a resource for the conservation of a threatened species.</title>
        <authorList>
            <person name="Tollis M."/>
            <person name="DeNardo D.F."/>
            <person name="Cornelius J.A."/>
            <person name="Dolby G.A."/>
            <person name="Edwards T."/>
            <person name="Henen B.T."/>
            <person name="Karl A.E."/>
            <person name="Murphy R.W."/>
            <person name="Kusumi K."/>
        </authorList>
    </citation>
    <scope>NUCLEOTIDE SEQUENCE [LARGE SCALE GENOMIC DNA]</scope>
</reference>
<dbReference type="PROSITE" id="PS50106">
    <property type="entry name" value="PDZ"/>
    <property type="match status" value="1"/>
</dbReference>
<dbReference type="CDD" id="cd14473">
    <property type="entry name" value="FERM_B-lobe"/>
    <property type="match status" value="1"/>
</dbReference>
<dbReference type="Gene3D" id="2.30.42.10">
    <property type="match status" value="1"/>
</dbReference>
<dbReference type="STRING" id="38772.ENSGAGP00000023766"/>
<dbReference type="InterPro" id="IPR019749">
    <property type="entry name" value="Band_41_domain"/>
</dbReference>
<evidence type="ECO:0000259" key="2">
    <source>
        <dbReference type="PROSITE" id="PS50057"/>
    </source>
</evidence>
<feature type="compositionally biased region" description="Basic and acidic residues" evidence="1">
    <location>
        <begin position="1130"/>
        <end position="1139"/>
    </location>
</feature>
<dbReference type="Gene3D" id="2.30.29.30">
    <property type="entry name" value="Pleckstrin-homology domain (PH domain)/Phosphotyrosine-binding domain (PTB)"/>
    <property type="match status" value="1"/>
</dbReference>
<dbReference type="SMART" id="SM00228">
    <property type="entry name" value="PDZ"/>
    <property type="match status" value="1"/>
</dbReference>
<feature type="region of interest" description="Disordered" evidence="1">
    <location>
        <begin position="555"/>
        <end position="614"/>
    </location>
</feature>
<feature type="domain" description="PDZ" evidence="3">
    <location>
        <begin position="57"/>
        <end position="135"/>
    </location>
</feature>
<dbReference type="Ensembl" id="ENSGAGT00000027062.1">
    <property type="protein sequence ID" value="ENSGAGP00000023763.1"/>
    <property type="gene ID" value="ENSGAGG00000017391.1"/>
</dbReference>
<protein>
    <submittedName>
        <fullName evidence="4">Uncharacterized protein</fullName>
    </submittedName>
</protein>
<dbReference type="InterPro" id="IPR029071">
    <property type="entry name" value="Ubiquitin-like_domsf"/>
</dbReference>
<evidence type="ECO:0000313" key="5">
    <source>
        <dbReference type="Proteomes" id="UP000291020"/>
    </source>
</evidence>
<dbReference type="GO" id="GO:0005938">
    <property type="term" value="C:cell cortex"/>
    <property type="evidence" value="ECO:0007669"/>
    <property type="project" value="TreeGrafter"/>
</dbReference>
<dbReference type="SMART" id="SM00295">
    <property type="entry name" value="B41"/>
    <property type="match status" value="1"/>
</dbReference>
<dbReference type="InterPro" id="IPR014352">
    <property type="entry name" value="FERM/acyl-CoA-bd_prot_sf"/>
</dbReference>
<dbReference type="SUPFAM" id="SSF54236">
    <property type="entry name" value="Ubiquitin-like"/>
    <property type="match status" value="1"/>
</dbReference>